<evidence type="ECO:0000313" key="2">
    <source>
        <dbReference type="EMBL" id="HJD97609.1"/>
    </source>
</evidence>
<reference evidence="2" key="1">
    <citation type="journal article" date="2021" name="PeerJ">
        <title>Extensive microbial diversity within the chicken gut microbiome revealed by metagenomics and culture.</title>
        <authorList>
            <person name="Gilroy R."/>
            <person name="Ravi A."/>
            <person name="Getino M."/>
            <person name="Pursley I."/>
            <person name="Horton D.L."/>
            <person name="Alikhan N.F."/>
            <person name="Baker D."/>
            <person name="Gharbi K."/>
            <person name="Hall N."/>
            <person name="Watson M."/>
            <person name="Adriaenssens E.M."/>
            <person name="Foster-Nyarko E."/>
            <person name="Jarju S."/>
            <person name="Secka A."/>
            <person name="Antonio M."/>
            <person name="Oren A."/>
            <person name="Chaudhuri R.R."/>
            <person name="La Ragione R."/>
            <person name="Hildebrand F."/>
            <person name="Pallen M.J."/>
        </authorList>
    </citation>
    <scope>NUCLEOTIDE SEQUENCE</scope>
    <source>
        <strain evidence="2">ChiGjej2B2-19336</strain>
    </source>
</reference>
<sequence length="88" mass="9912">MNRKMLASCAALALVLGFSSLAEAGCTPEEAQQKALAFAQVIQEESQKNPENYTKVMQELQPELLQLQQKQDIDALCVFYDKAMERFK</sequence>
<name>A0A921DRG5_9BACT</name>
<comment type="caution">
    <text evidence="2">The sequence shown here is derived from an EMBL/GenBank/DDBJ whole genome shotgun (WGS) entry which is preliminary data.</text>
</comment>
<feature type="signal peptide" evidence="1">
    <location>
        <begin position="1"/>
        <end position="24"/>
    </location>
</feature>
<feature type="chain" id="PRO_5036880908" evidence="1">
    <location>
        <begin position="25"/>
        <end position="88"/>
    </location>
</feature>
<keyword evidence="1" id="KW-0732">Signal</keyword>
<dbReference type="EMBL" id="DYZA01000166">
    <property type="protein sequence ID" value="HJD97609.1"/>
    <property type="molecule type" value="Genomic_DNA"/>
</dbReference>
<gene>
    <name evidence="2" type="ORF">K8W16_08195</name>
</gene>
<dbReference type="RefSeq" id="WP_304122658.1">
    <property type="nucleotide sequence ID" value="NZ_DYZA01000166.1"/>
</dbReference>
<evidence type="ECO:0000256" key="1">
    <source>
        <dbReference type="SAM" id="SignalP"/>
    </source>
</evidence>
<evidence type="ECO:0000313" key="3">
    <source>
        <dbReference type="Proteomes" id="UP000698963"/>
    </source>
</evidence>
<dbReference type="Proteomes" id="UP000698963">
    <property type="component" value="Unassembled WGS sequence"/>
</dbReference>
<dbReference type="AlphaFoldDB" id="A0A921DRG5"/>
<proteinExistence type="predicted"/>
<accession>A0A921DRG5</accession>
<reference evidence="2" key="2">
    <citation type="submission" date="2021-09" db="EMBL/GenBank/DDBJ databases">
        <authorList>
            <person name="Gilroy R."/>
        </authorList>
    </citation>
    <scope>NUCLEOTIDE SEQUENCE</scope>
    <source>
        <strain evidence="2">ChiGjej2B2-19336</strain>
    </source>
</reference>
<organism evidence="2 3">
    <name type="scientific">Mailhella massiliensis</name>
    <dbReference type="NCBI Taxonomy" id="1903261"/>
    <lineage>
        <taxon>Bacteria</taxon>
        <taxon>Pseudomonadati</taxon>
        <taxon>Thermodesulfobacteriota</taxon>
        <taxon>Desulfovibrionia</taxon>
        <taxon>Desulfovibrionales</taxon>
        <taxon>Desulfovibrionaceae</taxon>
        <taxon>Mailhella</taxon>
    </lineage>
</organism>
<protein>
    <submittedName>
        <fullName evidence="2">BTB/POZ domain-containing protein KCTD2</fullName>
    </submittedName>
</protein>